<feature type="domain" description="Sodium/calcium exchanger membrane region" evidence="6">
    <location>
        <begin position="4"/>
        <end position="149"/>
    </location>
</feature>
<evidence type="ECO:0000256" key="1">
    <source>
        <dbReference type="ARBA" id="ARBA00004141"/>
    </source>
</evidence>
<accession>A0A075GWL6</accession>
<proteinExistence type="predicted"/>
<feature type="domain" description="Sodium/calcium exchanger membrane region" evidence="6">
    <location>
        <begin position="168"/>
        <end position="300"/>
    </location>
</feature>
<dbReference type="Pfam" id="PF01699">
    <property type="entry name" value="Na_Ca_ex"/>
    <property type="match status" value="2"/>
</dbReference>
<sequence length="303" mass="31061">MLEALVLLAVGLLLLMRGADTFIENAVELAREWGVSTHVIGVTLVAFATSLPEVLVSLLAGTRGHDALALGNIIGSNMSNLGLVLACACLLCWYRYGQRILPAAGAVTDGQVMLAFAFLLYGVALDGSVSRVEGAFLLLLYLGYVTWLLRRPAPGGAGPEGNGSLPRLALGVAGLLLGAHLTIEGAVAIAKWAGISELVIGLTVVAVGTSLPELAGSLTAARKGFHDIAVANVIGSNIANIGLVLGLLALVAPVPVGNFVITVTLPLLLLATLAAMGLARLPMGRAAGAILAGFFLLFLFELL</sequence>
<feature type="transmembrane region" description="Helical" evidence="5">
    <location>
        <begin position="259"/>
        <end position="279"/>
    </location>
</feature>
<dbReference type="AlphaFoldDB" id="A0A075GWL6"/>
<dbReference type="InterPro" id="IPR044880">
    <property type="entry name" value="NCX_ion-bd_dom_sf"/>
</dbReference>
<evidence type="ECO:0000256" key="4">
    <source>
        <dbReference type="ARBA" id="ARBA00023136"/>
    </source>
</evidence>
<dbReference type="EMBL" id="KF900777">
    <property type="protein sequence ID" value="AIF06667.1"/>
    <property type="molecule type" value="Genomic_DNA"/>
</dbReference>
<keyword evidence="4 5" id="KW-0472">Membrane</keyword>
<evidence type="ECO:0000259" key="6">
    <source>
        <dbReference type="Pfam" id="PF01699"/>
    </source>
</evidence>
<feature type="transmembrane region" description="Helical" evidence="5">
    <location>
        <begin position="285"/>
        <end position="302"/>
    </location>
</feature>
<dbReference type="GO" id="GO:0005886">
    <property type="term" value="C:plasma membrane"/>
    <property type="evidence" value="ECO:0007669"/>
    <property type="project" value="TreeGrafter"/>
</dbReference>
<keyword evidence="2 5" id="KW-0812">Transmembrane</keyword>
<dbReference type="GO" id="GO:0005262">
    <property type="term" value="F:calcium channel activity"/>
    <property type="evidence" value="ECO:0007669"/>
    <property type="project" value="TreeGrafter"/>
</dbReference>
<protein>
    <submittedName>
        <fullName evidence="7">Sodium/calcium exchanger (YrbG)</fullName>
    </submittedName>
</protein>
<dbReference type="Gene3D" id="1.20.1420.30">
    <property type="entry name" value="NCX, central ion-binding region"/>
    <property type="match status" value="1"/>
</dbReference>
<dbReference type="GO" id="GO:0006874">
    <property type="term" value="P:intracellular calcium ion homeostasis"/>
    <property type="evidence" value="ECO:0007669"/>
    <property type="project" value="TreeGrafter"/>
</dbReference>
<feature type="transmembrane region" description="Helical" evidence="5">
    <location>
        <begin position="169"/>
        <end position="190"/>
    </location>
</feature>
<evidence type="ECO:0000256" key="3">
    <source>
        <dbReference type="ARBA" id="ARBA00022989"/>
    </source>
</evidence>
<evidence type="ECO:0000256" key="5">
    <source>
        <dbReference type="SAM" id="Phobius"/>
    </source>
</evidence>
<dbReference type="InterPro" id="IPR004837">
    <property type="entry name" value="NaCa_Exmemb"/>
</dbReference>
<evidence type="ECO:0000256" key="2">
    <source>
        <dbReference type="ARBA" id="ARBA00022692"/>
    </source>
</evidence>
<keyword evidence="3 5" id="KW-1133">Transmembrane helix</keyword>
<feature type="transmembrane region" description="Helical" evidence="5">
    <location>
        <begin position="132"/>
        <end position="149"/>
    </location>
</feature>
<reference evidence="7" key="1">
    <citation type="journal article" date="2014" name="Genome Biol. Evol.">
        <title>Pangenome evidence for extensive interdomain horizontal transfer affecting lineage core and shell genes in uncultured planktonic thaumarchaeota and euryarchaeota.</title>
        <authorList>
            <person name="Deschamps P."/>
            <person name="Zivanovic Y."/>
            <person name="Moreira D."/>
            <person name="Rodriguez-Valera F."/>
            <person name="Lopez-Garcia P."/>
        </authorList>
    </citation>
    <scope>NUCLEOTIDE SEQUENCE</scope>
</reference>
<dbReference type="InterPro" id="IPR004481">
    <property type="entry name" value="K/Na/Ca-exchanger"/>
</dbReference>
<feature type="transmembrane region" description="Helical" evidence="5">
    <location>
        <begin position="228"/>
        <end position="252"/>
    </location>
</feature>
<comment type="subcellular location">
    <subcellularLocation>
        <location evidence="1">Membrane</location>
        <topology evidence="1">Multi-pass membrane protein</topology>
    </subcellularLocation>
</comment>
<dbReference type="PANTHER" id="PTHR10846">
    <property type="entry name" value="SODIUM/POTASSIUM/CALCIUM EXCHANGER"/>
    <property type="match status" value="1"/>
</dbReference>
<feature type="transmembrane region" description="Helical" evidence="5">
    <location>
        <begin position="103"/>
        <end position="125"/>
    </location>
</feature>
<name>A0A075GWL6_9EURY</name>
<feature type="transmembrane region" description="Helical" evidence="5">
    <location>
        <begin position="35"/>
        <end position="60"/>
    </location>
</feature>
<gene>
    <name evidence="7" type="primary">yrbG</name>
</gene>
<dbReference type="PANTHER" id="PTHR10846:SF8">
    <property type="entry name" value="INNER MEMBRANE PROTEIN YRBG"/>
    <property type="match status" value="1"/>
</dbReference>
<feature type="transmembrane region" description="Helical" evidence="5">
    <location>
        <begin position="197"/>
        <end position="216"/>
    </location>
</feature>
<organism evidence="7">
    <name type="scientific">uncultured marine group II/III euryarchaeote KM3_194_G04</name>
    <dbReference type="NCBI Taxonomy" id="1457969"/>
    <lineage>
        <taxon>Archaea</taxon>
        <taxon>Methanobacteriati</taxon>
        <taxon>Methanobacteriota</taxon>
        <taxon>environmental samples</taxon>
    </lineage>
</organism>
<feature type="transmembrane region" description="Helical" evidence="5">
    <location>
        <begin position="81"/>
        <end position="97"/>
    </location>
</feature>
<dbReference type="GO" id="GO:0008273">
    <property type="term" value="F:calcium, potassium:sodium antiporter activity"/>
    <property type="evidence" value="ECO:0007669"/>
    <property type="project" value="TreeGrafter"/>
</dbReference>
<evidence type="ECO:0000313" key="7">
    <source>
        <dbReference type="EMBL" id="AIF06667.1"/>
    </source>
</evidence>